<protein>
    <recommendedName>
        <fullName evidence="4">Bacteriocin-type signal sequence-containing protein</fullName>
    </recommendedName>
</protein>
<proteinExistence type="predicted"/>
<keyword evidence="3" id="KW-1185">Reference proteome</keyword>
<reference evidence="3" key="1">
    <citation type="submission" date="2016-10" db="EMBL/GenBank/DDBJ databases">
        <authorList>
            <person name="Varghese N."/>
            <person name="Submissions S."/>
        </authorList>
    </citation>
    <scope>NUCLEOTIDE SEQUENCE [LARGE SCALE GENOMIC DNA]</scope>
    <source>
        <strain evidence="3">DSM 17453</strain>
    </source>
</reference>
<dbReference type="InterPro" id="IPR058074">
    <property type="entry name" value="Bacteriocin-like"/>
</dbReference>
<sequence length="63" mass="7147">MKNFKKLNRRNLEQINGGAGPKSCNECPTGSNFTCEEYWALSEFCRNCVLINSECYVPVPNDL</sequence>
<accession>A0A1H7W2B2</accession>
<organism evidence="2 3">
    <name type="scientific">Chryseobacterium taichungense</name>
    <dbReference type="NCBI Taxonomy" id="295069"/>
    <lineage>
        <taxon>Bacteria</taxon>
        <taxon>Pseudomonadati</taxon>
        <taxon>Bacteroidota</taxon>
        <taxon>Flavobacteriia</taxon>
        <taxon>Flavobacteriales</taxon>
        <taxon>Weeksellaceae</taxon>
        <taxon>Chryseobacterium group</taxon>
        <taxon>Chryseobacterium</taxon>
    </lineage>
</organism>
<evidence type="ECO:0008006" key="4">
    <source>
        <dbReference type="Google" id="ProtNLM"/>
    </source>
</evidence>
<dbReference type="Proteomes" id="UP000199450">
    <property type="component" value="Unassembled WGS sequence"/>
</dbReference>
<evidence type="ECO:0000313" key="2">
    <source>
        <dbReference type="EMBL" id="SEM15239.1"/>
    </source>
</evidence>
<evidence type="ECO:0000313" key="3">
    <source>
        <dbReference type="Proteomes" id="UP000199450"/>
    </source>
</evidence>
<dbReference type="NCBIfam" id="NF047798">
    <property type="entry name" value="leader_Chryseo"/>
    <property type="match status" value="1"/>
</dbReference>
<evidence type="ECO:0000256" key="1">
    <source>
        <dbReference type="SAM" id="MobiDB-lite"/>
    </source>
</evidence>
<feature type="region of interest" description="Disordered" evidence="1">
    <location>
        <begin position="1"/>
        <end position="24"/>
    </location>
</feature>
<gene>
    <name evidence="2" type="ORF">SAMN05421856_101418</name>
</gene>
<dbReference type="AlphaFoldDB" id="A0A1H7W2B2"/>
<dbReference type="OrthoDB" id="1264586at2"/>
<dbReference type="EMBL" id="FOBV01000001">
    <property type="protein sequence ID" value="SEM15239.1"/>
    <property type="molecule type" value="Genomic_DNA"/>
</dbReference>
<dbReference type="RefSeq" id="WP_089998176.1">
    <property type="nucleotide sequence ID" value="NZ_FOBV01000001.1"/>
</dbReference>
<name>A0A1H7W2B2_9FLAO</name>